<reference evidence="4" key="1">
    <citation type="journal article" date="2015" name="Genome Announc.">
        <title>Genome sequence of the AIDS-associated pathogen Penicillium marneffei (ATCC18224) and its near taxonomic relative Talaromyces stipitatus (ATCC10500).</title>
        <authorList>
            <person name="Nierman W.C."/>
            <person name="Fedorova-Abrams N.D."/>
            <person name="Andrianopoulos A."/>
        </authorList>
    </citation>
    <scope>NUCLEOTIDE SEQUENCE [LARGE SCALE GENOMIC DNA]</scope>
    <source>
        <strain evidence="4">ATCC 18224 / CBS 334.59 / QM 7333</strain>
    </source>
</reference>
<dbReference type="InterPro" id="IPR004045">
    <property type="entry name" value="Glutathione_S-Trfase_N"/>
</dbReference>
<dbReference type="InterPro" id="IPR036249">
    <property type="entry name" value="Thioredoxin-like_sf"/>
</dbReference>
<dbReference type="InterPro" id="IPR036282">
    <property type="entry name" value="Glutathione-S-Trfase_C_sf"/>
</dbReference>
<evidence type="ECO:0000259" key="1">
    <source>
        <dbReference type="Pfam" id="PF13409"/>
    </source>
</evidence>
<feature type="domain" description="Glutathione S-transferase UstS-like C-terminal" evidence="2">
    <location>
        <begin position="129"/>
        <end position="264"/>
    </location>
</feature>
<dbReference type="CDD" id="cd00299">
    <property type="entry name" value="GST_C_family"/>
    <property type="match status" value="1"/>
</dbReference>
<dbReference type="PhylomeDB" id="B6QVX2"/>
<evidence type="ECO:0000259" key="2">
    <source>
        <dbReference type="Pfam" id="PF22041"/>
    </source>
</evidence>
<dbReference type="EMBL" id="DS995906">
    <property type="protein sequence ID" value="EEA19085.1"/>
    <property type="molecule type" value="Genomic_DNA"/>
</dbReference>
<protein>
    <submittedName>
        <fullName evidence="3">Glutathione S-transferase, putative</fullName>
    </submittedName>
</protein>
<name>B6QVX2_TALMQ</name>
<gene>
    <name evidence="3" type="ORF">PMAA_013480</name>
</gene>
<evidence type="ECO:0000313" key="4">
    <source>
        <dbReference type="Proteomes" id="UP000001294"/>
    </source>
</evidence>
<sequence>MAGQIEPVHFFDIKCSLEGCRQSWSPNTLKVRSVLNIKGIPYTQSWVSYPDIAPLSKGLGIPAKSDNPPGILYTLPAIVHKPSVTINPNGAMNDSLPIALHLDKAFSGPEYPSVFPHGQTSVALALATERLFGTVVGKCATLLFPSVADILDERGAEYFERTRVPRFQQRYPDITLTKMADLKPKTQEELDKIVEETKGALAVFDDLLAGGGENKGPFLEGEKPGFADVMLAAHMAWMERPLPEFFAKILDAGNGSVRKHWKASQGFLNAQGETKEWEVAKI</sequence>
<dbReference type="GO" id="GO:0016740">
    <property type="term" value="F:transferase activity"/>
    <property type="evidence" value="ECO:0007669"/>
    <property type="project" value="UniProtKB-KW"/>
</dbReference>
<evidence type="ECO:0000313" key="3">
    <source>
        <dbReference type="EMBL" id="EEA19085.1"/>
    </source>
</evidence>
<dbReference type="SUPFAM" id="SSF47616">
    <property type="entry name" value="GST C-terminal domain-like"/>
    <property type="match status" value="1"/>
</dbReference>
<keyword evidence="3" id="KW-0808">Transferase</keyword>
<keyword evidence="4" id="KW-1185">Reference proteome</keyword>
<dbReference type="AlphaFoldDB" id="B6QVX2"/>
<organism evidence="3 4">
    <name type="scientific">Talaromyces marneffei (strain ATCC 18224 / CBS 334.59 / QM 7333)</name>
    <name type="common">Penicillium marneffei</name>
    <dbReference type="NCBI Taxonomy" id="441960"/>
    <lineage>
        <taxon>Eukaryota</taxon>
        <taxon>Fungi</taxon>
        <taxon>Dikarya</taxon>
        <taxon>Ascomycota</taxon>
        <taxon>Pezizomycotina</taxon>
        <taxon>Eurotiomycetes</taxon>
        <taxon>Eurotiomycetidae</taxon>
        <taxon>Eurotiales</taxon>
        <taxon>Trichocomaceae</taxon>
        <taxon>Talaromyces</taxon>
        <taxon>Talaromyces sect. Talaromyces</taxon>
    </lineage>
</organism>
<dbReference type="Gene3D" id="1.20.1050.10">
    <property type="match status" value="1"/>
</dbReference>
<dbReference type="VEuPathDB" id="FungiDB:PMAA_013480"/>
<dbReference type="Pfam" id="PF13409">
    <property type="entry name" value="GST_N_2"/>
    <property type="match status" value="1"/>
</dbReference>
<proteinExistence type="predicted"/>
<dbReference type="SUPFAM" id="SSF52833">
    <property type="entry name" value="Thioredoxin-like"/>
    <property type="match status" value="1"/>
</dbReference>
<dbReference type="InterPro" id="IPR054416">
    <property type="entry name" value="GST_UstS-like_C"/>
</dbReference>
<feature type="domain" description="GST N-terminal" evidence="1">
    <location>
        <begin position="24"/>
        <end position="104"/>
    </location>
</feature>
<accession>B6QVX2</accession>
<dbReference type="OrthoDB" id="4951845at2759"/>
<dbReference type="HOGENOM" id="CLU_011226_4_2_1"/>
<dbReference type="Pfam" id="PF22041">
    <property type="entry name" value="GST_C_7"/>
    <property type="match status" value="1"/>
</dbReference>
<dbReference type="STRING" id="441960.B6QVX2"/>
<dbReference type="Gene3D" id="3.40.30.10">
    <property type="entry name" value="Glutaredoxin"/>
    <property type="match status" value="1"/>
</dbReference>
<dbReference type="Proteomes" id="UP000001294">
    <property type="component" value="Unassembled WGS sequence"/>
</dbReference>